<sequence>ILAHATTLILLSVNSGPHLSGLQVIFPDYLQEKFVQSALSYIMCNGEGEYVCRNSRCVCVCAHDFPQCNCPTSDLQIIENTLLGMDQTWEASYIDFENSDEFKSFLKRLPATHFLPVSSVHLLWGSDWDLQNRYRLLQSSLEAQRLKIQHTARKLFGLSVRCHHNPNHQMPRERYKTHFKLHGP</sequence>
<dbReference type="AlphaFoldDB" id="A0A553N5U4"/>
<keyword evidence="1" id="KW-0325">Glycoprotein</keyword>
<dbReference type="PANTHER" id="PTHR15564:SF7">
    <property type="entry name" value="BMP_RETINOIC ACID-INDUCIBLE NEURAL-SPECIFIC PROTEIN 1"/>
    <property type="match status" value="1"/>
</dbReference>
<evidence type="ECO:0000313" key="4">
    <source>
        <dbReference type="EMBL" id="TRY60795.1"/>
    </source>
</evidence>
<dbReference type="InterPro" id="IPR033237">
    <property type="entry name" value="BRINP"/>
</dbReference>
<feature type="domain" description="BRINP C-terminal" evidence="2">
    <location>
        <begin position="98"/>
        <end position="178"/>
    </location>
</feature>
<feature type="non-terminal residue" evidence="4">
    <location>
        <position position="1"/>
    </location>
</feature>
<dbReference type="GO" id="GO:0043025">
    <property type="term" value="C:neuronal cell body"/>
    <property type="evidence" value="ECO:0007669"/>
    <property type="project" value="TreeGrafter"/>
</dbReference>
<dbReference type="GO" id="GO:0030425">
    <property type="term" value="C:dendrite"/>
    <property type="evidence" value="ECO:0007669"/>
    <property type="project" value="TreeGrafter"/>
</dbReference>
<reference evidence="4 5" key="1">
    <citation type="journal article" date="2019" name="Sci. Data">
        <title>Hybrid genome assembly and annotation of Danionella translucida.</title>
        <authorList>
            <person name="Kadobianskyi M."/>
            <person name="Schulze L."/>
            <person name="Schuelke M."/>
            <person name="Judkewitz B."/>
        </authorList>
    </citation>
    <scope>NUCLEOTIDE SEQUENCE [LARGE SCALE GENOMIC DNA]</scope>
    <source>
        <strain evidence="4 5">Bolton</strain>
    </source>
</reference>
<proteinExistence type="predicted"/>
<dbReference type="GO" id="GO:0005737">
    <property type="term" value="C:cytoplasm"/>
    <property type="evidence" value="ECO:0007669"/>
    <property type="project" value="TreeGrafter"/>
</dbReference>
<dbReference type="GO" id="GO:0045930">
    <property type="term" value="P:negative regulation of mitotic cell cycle"/>
    <property type="evidence" value="ECO:0007669"/>
    <property type="project" value="InterPro"/>
</dbReference>
<dbReference type="PANTHER" id="PTHR15564">
    <property type="entry name" value="MACPF DOMAIN-CONTAINING PROTEIN"/>
    <property type="match status" value="1"/>
</dbReference>
<accession>A0A553N5U4</accession>
<dbReference type="InterPro" id="IPR057450">
    <property type="entry name" value="BRINP_EGF"/>
</dbReference>
<dbReference type="InterPro" id="IPR057671">
    <property type="entry name" value="BRINP_C"/>
</dbReference>
<evidence type="ECO:0000259" key="3">
    <source>
        <dbReference type="Pfam" id="PF25415"/>
    </source>
</evidence>
<gene>
    <name evidence="4" type="ORF">DNTS_033328</name>
</gene>
<evidence type="ECO:0000313" key="5">
    <source>
        <dbReference type="Proteomes" id="UP000316079"/>
    </source>
</evidence>
<dbReference type="Proteomes" id="UP000316079">
    <property type="component" value="Unassembled WGS sequence"/>
</dbReference>
<keyword evidence="5" id="KW-1185">Reference proteome</keyword>
<dbReference type="STRING" id="623744.A0A553N5U4"/>
<name>A0A553N5U4_9TELE</name>
<dbReference type="Pfam" id="PF25415">
    <property type="entry name" value="EGF_BRNP1-3"/>
    <property type="match status" value="1"/>
</dbReference>
<feature type="domain" description="BRINP EGF" evidence="3">
    <location>
        <begin position="38"/>
        <end position="72"/>
    </location>
</feature>
<dbReference type="EMBL" id="SRMA01027023">
    <property type="protein sequence ID" value="TRY60795.1"/>
    <property type="molecule type" value="Genomic_DNA"/>
</dbReference>
<dbReference type="GO" id="GO:0045666">
    <property type="term" value="P:positive regulation of neuron differentiation"/>
    <property type="evidence" value="ECO:0007669"/>
    <property type="project" value="InterPro"/>
</dbReference>
<dbReference type="OrthoDB" id="8887207at2759"/>
<dbReference type="GO" id="GO:0071300">
    <property type="term" value="P:cellular response to retinoic acid"/>
    <property type="evidence" value="ECO:0007669"/>
    <property type="project" value="TreeGrafter"/>
</dbReference>
<evidence type="ECO:0000259" key="2">
    <source>
        <dbReference type="Pfam" id="PF19052"/>
    </source>
</evidence>
<protein>
    <submittedName>
        <fullName evidence="4">Uncharacterized protein</fullName>
    </submittedName>
</protein>
<evidence type="ECO:0000256" key="1">
    <source>
        <dbReference type="ARBA" id="ARBA00023180"/>
    </source>
</evidence>
<organism evidence="4 5">
    <name type="scientific">Danionella cerebrum</name>
    <dbReference type="NCBI Taxonomy" id="2873325"/>
    <lineage>
        <taxon>Eukaryota</taxon>
        <taxon>Metazoa</taxon>
        <taxon>Chordata</taxon>
        <taxon>Craniata</taxon>
        <taxon>Vertebrata</taxon>
        <taxon>Euteleostomi</taxon>
        <taxon>Actinopterygii</taxon>
        <taxon>Neopterygii</taxon>
        <taxon>Teleostei</taxon>
        <taxon>Ostariophysi</taxon>
        <taxon>Cypriniformes</taxon>
        <taxon>Danionidae</taxon>
        <taxon>Danioninae</taxon>
        <taxon>Danionella</taxon>
    </lineage>
</organism>
<comment type="caution">
    <text evidence="4">The sequence shown here is derived from an EMBL/GenBank/DDBJ whole genome shotgun (WGS) entry which is preliminary data.</text>
</comment>
<dbReference type="Pfam" id="PF19052">
    <property type="entry name" value="BRINP_C"/>
    <property type="match status" value="1"/>
</dbReference>